<name>A0A830BEZ6_9LAMI</name>
<comment type="caution">
    <text evidence="2">The sequence shown here is derived from an EMBL/GenBank/DDBJ whole genome shotgun (WGS) entry which is preliminary data.</text>
</comment>
<dbReference type="InterPro" id="IPR025521">
    <property type="entry name" value="Neprosin_propep"/>
</dbReference>
<reference evidence="2" key="1">
    <citation type="submission" date="2020-07" db="EMBL/GenBank/DDBJ databases">
        <title>Ethylene signaling mediates host invasion by parasitic plants.</title>
        <authorList>
            <person name="Yoshida S."/>
        </authorList>
    </citation>
    <scope>NUCLEOTIDE SEQUENCE</scope>
    <source>
        <strain evidence="2">Okayama</strain>
    </source>
</reference>
<keyword evidence="3" id="KW-1185">Reference proteome</keyword>
<gene>
    <name evidence="2" type="ORF">PHJA_000396500</name>
</gene>
<evidence type="ECO:0000313" key="3">
    <source>
        <dbReference type="Proteomes" id="UP000653305"/>
    </source>
</evidence>
<accession>A0A830BEZ6</accession>
<dbReference type="Pfam" id="PF14365">
    <property type="entry name" value="Neprosin_AP"/>
    <property type="match status" value="1"/>
</dbReference>
<dbReference type="InterPro" id="IPR004314">
    <property type="entry name" value="Neprosin"/>
</dbReference>
<feature type="domain" description="Neprosin PEP catalytic" evidence="1">
    <location>
        <begin position="34"/>
        <end position="111"/>
    </location>
</feature>
<proteinExistence type="predicted"/>
<dbReference type="InterPro" id="IPR053168">
    <property type="entry name" value="Glutamic_endopeptidase"/>
</dbReference>
<protein>
    <recommendedName>
        <fullName evidence="1">Neprosin PEP catalytic domain-containing protein</fullName>
    </recommendedName>
</protein>
<evidence type="ECO:0000259" key="1">
    <source>
        <dbReference type="PROSITE" id="PS52045"/>
    </source>
</evidence>
<dbReference type="OrthoDB" id="1858978at2759"/>
<sequence length="111" mass="12340">MSGESCPKNTIPIKRTTEQDVLRATSAQRFGQKTVRRNDVDVTHDHAIGYARGSFFGAQAVVSVWLPKIEHESEFSLSQMWIADGTFKEGNLNTIEVGWKACTHFPSSANL</sequence>
<dbReference type="PROSITE" id="PS52045">
    <property type="entry name" value="NEPROSIN_PEP_CD"/>
    <property type="match status" value="1"/>
</dbReference>
<dbReference type="AlphaFoldDB" id="A0A830BEZ6"/>
<organism evidence="2 3">
    <name type="scientific">Phtheirospermum japonicum</name>
    <dbReference type="NCBI Taxonomy" id="374723"/>
    <lineage>
        <taxon>Eukaryota</taxon>
        <taxon>Viridiplantae</taxon>
        <taxon>Streptophyta</taxon>
        <taxon>Embryophyta</taxon>
        <taxon>Tracheophyta</taxon>
        <taxon>Spermatophyta</taxon>
        <taxon>Magnoliopsida</taxon>
        <taxon>eudicotyledons</taxon>
        <taxon>Gunneridae</taxon>
        <taxon>Pentapetalae</taxon>
        <taxon>asterids</taxon>
        <taxon>lamiids</taxon>
        <taxon>Lamiales</taxon>
        <taxon>Orobanchaceae</taxon>
        <taxon>Orobanchaceae incertae sedis</taxon>
        <taxon>Phtheirospermum</taxon>
    </lineage>
</organism>
<dbReference type="PANTHER" id="PTHR31589:SF175">
    <property type="entry name" value="CARBOXYL-TERMINAL PEPTIDASE"/>
    <property type="match status" value="1"/>
</dbReference>
<evidence type="ECO:0000313" key="2">
    <source>
        <dbReference type="EMBL" id="GFP82535.1"/>
    </source>
</evidence>
<dbReference type="Proteomes" id="UP000653305">
    <property type="component" value="Unassembled WGS sequence"/>
</dbReference>
<dbReference type="PANTHER" id="PTHR31589">
    <property type="entry name" value="PROTEIN, PUTATIVE (DUF239)-RELATED-RELATED"/>
    <property type="match status" value="1"/>
</dbReference>
<dbReference type="EMBL" id="BMAC01000046">
    <property type="protein sequence ID" value="GFP82535.1"/>
    <property type="molecule type" value="Genomic_DNA"/>
</dbReference>